<dbReference type="GO" id="GO:0016705">
    <property type="term" value="F:oxidoreductase activity, acting on paired donors, with incorporation or reduction of molecular oxygen"/>
    <property type="evidence" value="ECO:0007669"/>
    <property type="project" value="InterPro"/>
</dbReference>
<dbReference type="EMBL" id="CM007381">
    <property type="protein sequence ID" value="ONK80049.1"/>
    <property type="molecule type" value="Genomic_DNA"/>
</dbReference>
<sequence length="222" mass="25240">MLNKWLALQLLPTVKVGVIPQPFEELLLHSFPFPYFLVSSDYNKLYKFVEQQGKEVIDIAQRDYNLSKDEAIHNILFVLGFNAFGVHRVRSSSAEPPPVPLQYGRARTDFVLSSHESSFEVKKGELLCGYQALAMRDPAVFEDPDTFKADRFVGKGKEKLEYVYWSNGPETEMPTSGNKQCAAKDHVVATACLLVAEIYRRYDEFECDESGSIIKMQKKKGD</sequence>
<dbReference type="InterPro" id="IPR036396">
    <property type="entry name" value="Cyt_P450_sf"/>
</dbReference>
<dbReference type="Gramene" id="ONK80049">
    <property type="protein sequence ID" value="ONK80049"/>
    <property type="gene ID" value="A4U43_C01F13220"/>
</dbReference>
<accession>A0A5P1FSS5</accession>
<dbReference type="SUPFAM" id="SSF48264">
    <property type="entry name" value="Cytochrome P450"/>
    <property type="match status" value="1"/>
</dbReference>
<dbReference type="Proteomes" id="UP000243459">
    <property type="component" value="Chromosome 1"/>
</dbReference>
<proteinExistence type="predicted"/>
<dbReference type="GO" id="GO:0005506">
    <property type="term" value="F:iron ion binding"/>
    <property type="evidence" value="ECO:0007669"/>
    <property type="project" value="InterPro"/>
</dbReference>
<dbReference type="CDD" id="cd11071">
    <property type="entry name" value="CYP74"/>
    <property type="match status" value="1"/>
</dbReference>
<name>A0A5P1FSS5_ASPOF</name>
<dbReference type="GO" id="GO:0016125">
    <property type="term" value="P:sterol metabolic process"/>
    <property type="evidence" value="ECO:0007669"/>
    <property type="project" value="TreeGrafter"/>
</dbReference>
<dbReference type="GO" id="GO:0020037">
    <property type="term" value="F:heme binding"/>
    <property type="evidence" value="ECO:0007669"/>
    <property type="project" value="InterPro"/>
</dbReference>
<evidence type="ECO:0000256" key="2">
    <source>
        <dbReference type="ARBA" id="ARBA00023004"/>
    </source>
</evidence>
<dbReference type="GO" id="GO:0004497">
    <property type="term" value="F:monooxygenase activity"/>
    <property type="evidence" value="ECO:0007669"/>
    <property type="project" value="InterPro"/>
</dbReference>
<keyword evidence="2" id="KW-0408">Iron</keyword>
<evidence type="ECO:0000313" key="4">
    <source>
        <dbReference type="Proteomes" id="UP000243459"/>
    </source>
</evidence>
<dbReference type="Gene3D" id="1.10.630.10">
    <property type="entry name" value="Cytochrome P450"/>
    <property type="match status" value="2"/>
</dbReference>
<gene>
    <name evidence="3" type="ORF">A4U43_C01F13220</name>
</gene>
<dbReference type="OMA" id="GMIGEYQ"/>
<organism evidence="3 4">
    <name type="scientific">Asparagus officinalis</name>
    <name type="common">Garden asparagus</name>
    <dbReference type="NCBI Taxonomy" id="4686"/>
    <lineage>
        <taxon>Eukaryota</taxon>
        <taxon>Viridiplantae</taxon>
        <taxon>Streptophyta</taxon>
        <taxon>Embryophyta</taxon>
        <taxon>Tracheophyta</taxon>
        <taxon>Spermatophyta</taxon>
        <taxon>Magnoliopsida</taxon>
        <taxon>Liliopsida</taxon>
        <taxon>Asparagales</taxon>
        <taxon>Asparagaceae</taxon>
        <taxon>Asparagoideae</taxon>
        <taxon>Asparagus</taxon>
    </lineage>
</organism>
<evidence type="ECO:0000313" key="3">
    <source>
        <dbReference type="EMBL" id="ONK80049.1"/>
    </source>
</evidence>
<evidence type="ECO:0000256" key="1">
    <source>
        <dbReference type="ARBA" id="ARBA00022723"/>
    </source>
</evidence>
<reference evidence="4" key="1">
    <citation type="journal article" date="2017" name="Nat. Commun.">
        <title>The asparagus genome sheds light on the origin and evolution of a young Y chromosome.</title>
        <authorList>
            <person name="Harkess A."/>
            <person name="Zhou J."/>
            <person name="Xu C."/>
            <person name="Bowers J.E."/>
            <person name="Van der Hulst R."/>
            <person name="Ayyampalayam S."/>
            <person name="Mercati F."/>
            <person name="Riccardi P."/>
            <person name="McKain M.R."/>
            <person name="Kakrana A."/>
            <person name="Tang H."/>
            <person name="Ray J."/>
            <person name="Groenendijk J."/>
            <person name="Arikit S."/>
            <person name="Mathioni S.M."/>
            <person name="Nakano M."/>
            <person name="Shan H."/>
            <person name="Telgmann-Rauber A."/>
            <person name="Kanno A."/>
            <person name="Yue Z."/>
            <person name="Chen H."/>
            <person name="Li W."/>
            <person name="Chen Y."/>
            <person name="Xu X."/>
            <person name="Zhang Y."/>
            <person name="Luo S."/>
            <person name="Chen H."/>
            <person name="Gao J."/>
            <person name="Mao Z."/>
            <person name="Pires J.C."/>
            <person name="Luo M."/>
            <person name="Kudrna D."/>
            <person name="Wing R.A."/>
            <person name="Meyers B.C."/>
            <person name="Yi K."/>
            <person name="Kong H."/>
            <person name="Lavrijsen P."/>
            <person name="Sunseri F."/>
            <person name="Falavigna A."/>
            <person name="Ye Y."/>
            <person name="Leebens-Mack J.H."/>
            <person name="Chen G."/>
        </authorList>
    </citation>
    <scope>NUCLEOTIDE SEQUENCE [LARGE SCALE GENOMIC DNA]</scope>
    <source>
        <strain evidence="4">cv. DH0086</strain>
    </source>
</reference>
<dbReference type="AlphaFoldDB" id="A0A5P1FSS5"/>
<dbReference type="PANTHER" id="PTHR24286">
    <property type="entry name" value="CYTOCHROME P450 26"/>
    <property type="match status" value="1"/>
</dbReference>
<keyword evidence="4" id="KW-1185">Reference proteome</keyword>
<protein>
    <submittedName>
        <fullName evidence="3">Uncharacterized protein</fullName>
    </submittedName>
</protein>
<dbReference type="PANTHER" id="PTHR24286:SF49">
    <property type="entry name" value="INACTIVE LINOLENATE HYDROPEROXIDE LYASE-RELATED"/>
    <property type="match status" value="1"/>
</dbReference>
<keyword evidence="1" id="KW-0479">Metal-binding</keyword>